<organism evidence="1 2">
    <name type="scientific">Russula earlei</name>
    <dbReference type="NCBI Taxonomy" id="71964"/>
    <lineage>
        <taxon>Eukaryota</taxon>
        <taxon>Fungi</taxon>
        <taxon>Dikarya</taxon>
        <taxon>Basidiomycota</taxon>
        <taxon>Agaricomycotina</taxon>
        <taxon>Agaricomycetes</taxon>
        <taxon>Russulales</taxon>
        <taxon>Russulaceae</taxon>
        <taxon>Russula</taxon>
    </lineage>
</organism>
<accession>A0ACC0UDZ7</accession>
<sequence length="1251" mass="135391">MELPESPSSHQFSTRKPGEPGLAEWAQKIRALQRQVDDDEEEEHRKLEQEIAASRLARVRRSAGYGRSSLDPVAEAPSTTSRPSEALQKPVSKPSHFTQTAPSSPVPISLAAIIGGRATGPRLNKQAPQLDATDATLFEQRSIISSSAPHPVFGRGGTAMPGLTSRGRSVVSPTQHDEVRSPTPTASLQGCSPVVKNTPASSNTEPLPVSNGDHRSGCAASRQPLTGTPSAALKRYVQHVEQVASTQASKPSLEHDVHRPRTVSTPSGTHPTLSTTLPLPIPQSRSSHPASSHAHVTSRSPECSPSSFDSNIPLTKSLEPRSSKSSLVTPKKSAITSVPSPASSAQPPTSSVSAPSPPRPEALIPRGHSLTPQQRSLSLYPRKEKDPTPSISRLKGRGFVKSMVKASSDLEAAAAGSALSEVEKLSPTKRPPSVAGRWQPESSLSSKSHPAPTPAPTNFRKSWAPAAATPSTQGTAHTGRSIRNVASPPSFSTPSRPSTPPASPGGYGLGSSSTLFSYIKPTKTGDDSSTGHPRPHSRPTTPASACGLTSTQDADELGHRTGASLGGQRQRRGMAGIPPPSGRALVHLTKGRAKPKKANRKNTGEQLAKTRAIKTHASPPRVPDPRPPAQSAITTHSHSPVRITPTSTCAINALFHADAPTQPRIHPPARKADRSTTVRFDEQALIGVSSSDSTAPLLQEKSFPVGLARPSPGPSTPPPSLPRPLHAPHSSATLRSPRRQSRIPSTGSRTLVMDVAQTLHEAQVSMTKAETTSTNFVPLVTLRQVKLEKRKSRFDECGGRSMSPLVEERTLMTRGVHPELVVQTAVDAKPGLTAKKKASPDHIPLSQQDDNLFEILYRDEPLPQVDLEKLLLLPSQYQPSAGITISVDVMSVSGATATSLKGDINVFYDSEILAIVHRIKAKSSGLVETTLWGWQGRRSQIGEREQRKLKDMARHYGTKLCLVHQGCEPQELVHALNGRLATRQGARSYWSVENTTMHQVRLMDGNIFIDEHDFHVSNLCSAFSYCLTLLGTLYVWHGKGSLPEERQAALGYALSLPAESCLVELIEHESDNNEVFWMMLGDADYASADYWKWRPDLATALPRIWRVDASSDPHLTTVLAFSTESKIDLSVYLLDCIWELFVVVGMNARKARQDIRLALSVAKDVSSRIATSRPFMPPIHVLILPSKIPLDLRQHFRDLDEERVNGTFRPDHMNLLELAEALTDLETIRWEKTRLDDLAMLPLGMDPTCLS</sequence>
<proteinExistence type="predicted"/>
<name>A0ACC0UDZ7_9AGAM</name>
<reference evidence="1" key="1">
    <citation type="submission" date="2021-03" db="EMBL/GenBank/DDBJ databases">
        <title>Evolutionary priming and transition to the ectomycorrhizal habit in an iconic lineage of mushroom-forming fungi: is preadaptation a requirement?</title>
        <authorList>
            <consortium name="DOE Joint Genome Institute"/>
            <person name="Looney B.P."/>
            <person name="Miyauchi S."/>
            <person name="Morin E."/>
            <person name="Drula E."/>
            <person name="Courty P.E."/>
            <person name="Chicoki N."/>
            <person name="Fauchery L."/>
            <person name="Kohler A."/>
            <person name="Kuo A."/>
            <person name="LaButti K."/>
            <person name="Pangilinan J."/>
            <person name="Lipzen A."/>
            <person name="Riley R."/>
            <person name="Andreopoulos W."/>
            <person name="He G."/>
            <person name="Johnson J."/>
            <person name="Barry K.W."/>
            <person name="Grigoriev I.V."/>
            <person name="Nagy L."/>
            <person name="Hibbett D."/>
            <person name="Henrissat B."/>
            <person name="Matheny P.B."/>
            <person name="Labbe J."/>
            <person name="Martin A.F."/>
        </authorList>
    </citation>
    <scope>NUCLEOTIDE SEQUENCE</scope>
    <source>
        <strain evidence="1">BPL698</strain>
    </source>
</reference>
<dbReference type="EMBL" id="JAGFNK010000057">
    <property type="protein sequence ID" value="KAI9509736.1"/>
    <property type="molecule type" value="Genomic_DNA"/>
</dbReference>
<evidence type="ECO:0000313" key="2">
    <source>
        <dbReference type="Proteomes" id="UP001207468"/>
    </source>
</evidence>
<gene>
    <name evidence="1" type="ORF">F5148DRAFT_977834</name>
</gene>
<dbReference type="Proteomes" id="UP001207468">
    <property type="component" value="Unassembled WGS sequence"/>
</dbReference>
<evidence type="ECO:0000313" key="1">
    <source>
        <dbReference type="EMBL" id="KAI9509736.1"/>
    </source>
</evidence>
<protein>
    <submittedName>
        <fullName evidence="1">Uncharacterized protein</fullName>
    </submittedName>
</protein>
<comment type="caution">
    <text evidence="1">The sequence shown here is derived from an EMBL/GenBank/DDBJ whole genome shotgun (WGS) entry which is preliminary data.</text>
</comment>
<keyword evidence="2" id="KW-1185">Reference proteome</keyword>